<evidence type="ECO:0000256" key="8">
    <source>
        <dbReference type="ARBA" id="ARBA00023268"/>
    </source>
</evidence>
<organism evidence="13 14">
    <name type="scientific">Terrybacteria sp. (strain RIFCSPHIGHO2_01_FULL_58_15)</name>
    <dbReference type="NCBI Taxonomy" id="1802363"/>
    <lineage>
        <taxon>Bacteria</taxon>
        <taxon>Candidatus Terryibacteriota</taxon>
    </lineage>
</organism>
<dbReference type="EMBL" id="MHST01000021">
    <property type="protein sequence ID" value="OHA48362.1"/>
    <property type="molecule type" value="Genomic_DNA"/>
</dbReference>
<evidence type="ECO:0000256" key="7">
    <source>
        <dbReference type="ARBA" id="ARBA00023167"/>
    </source>
</evidence>
<keyword evidence="2 9" id="KW-0554">One-carbon metabolism</keyword>
<comment type="catalytic activity">
    <reaction evidence="9">
        <text>(6R)-5,10-methylene-5,6,7,8-tetrahydrofolate + NADP(+) = (6R)-5,10-methenyltetrahydrofolate + NADPH</text>
        <dbReference type="Rhea" id="RHEA:22812"/>
        <dbReference type="ChEBI" id="CHEBI:15636"/>
        <dbReference type="ChEBI" id="CHEBI:57455"/>
        <dbReference type="ChEBI" id="CHEBI:57783"/>
        <dbReference type="ChEBI" id="CHEBI:58349"/>
        <dbReference type="EC" id="1.5.1.5"/>
    </reaction>
</comment>
<dbReference type="UniPathway" id="UPA00193"/>
<dbReference type="Gene3D" id="3.40.50.10860">
    <property type="entry name" value="Leucine Dehydrogenase, chain A, domain 1"/>
    <property type="match status" value="1"/>
</dbReference>
<dbReference type="SUPFAM" id="SSF51735">
    <property type="entry name" value="NAD(P)-binding Rossmann-fold domains"/>
    <property type="match status" value="1"/>
</dbReference>
<dbReference type="Pfam" id="PF00763">
    <property type="entry name" value="THF_DHG_CYH"/>
    <property type="match status" value="1"/>
</dbReference>
<keyword evidence="9" id="KW-0028">Amino-acid biosynthesis</keyword>
<dbReference type="GO" id="GO:0004488">
    <property type="term" value="F:methylenetetrahydrofolate dehydrogenase (NADP+) activity"/>
    <property type="evidence" value="ECO:0007669"/>
    <property type="project" value="UniProtKB-UniRule"/>
</dbReference>
<proteinExistence type="inferred from homology"/>
<comment type="pathway">
    <text evidence="1 9">One-carbon metabolism; tetrahydrofolate interconversion.</text>
</comment>
<feature type="compositionally biased region" description="Low complexity" evidence="10">
    <location>
        <begin position="1"/>
        <end position="10"/>
    </location>
</feature>
<dbReference type="HAMAP" id="MF_01576">
    <property type="entry name" value="THF_DHG_CYH"/>
    <property type="match status" value="1"/>
</dbReference>
<dbReference type="GO" id="GO:0004477">
    <property type="term" value="F:methenyltetrahydrofolate cyclohydrolase activity"/>
    <property type="evidence" value="ECO:0007669"/>
    <property type="project" value="UniProtKB-UniRule"/>
</dbReference>
<feature type="region of interest" description="Disordered" evidence="10">
    <location>
        <begin position="1"/>
        <end position="23"/>
    </location>
</feature>
<keyword evidence="8 9" id="KW-0511">Multifunctional enzyme</keyword>
<dbReference type="InterPro" id="IPR036291">
    <property type="entry name" value="NAD(P)-bd_dom_sf"/>
</dbReference>
<dbReference type="GO" id="GO:0006164">
    <property type="term" value="P:purine nucleotide biosynthetic process"/>
    <property type="evidence" value="ECO:0007669"/>
    <property type="project" value="UniProtKB-KW"/>
</dbReference>
<name>A0A1G2PL56_TERXR</name>
<keyword evidence="6 9" id="KW-0560">Oxidoreductase</keyword>
<accession>A0A1G2PL56</accession>
<comment type="function">
    <text evidence="9">Catalyzes the oxidation of 5,10-methylenetetrahydrofolate to 5,10-methenyltetrahydrofolate and then the hydrolysis of 5,10-methenyltetrahydrofolate to 10-formyltetrahydrofolate.</text>
</comment>
<sequence>MAVSYSSSSSLRRGKTPRARRSAVRLPQTRLLDGRTAAVSVLAELREEVMRIAKVPRLAILHFDDAAGPGSPFIREKLRACAHIGVEVRQYALSKQISATALSARLNQLVHEAHLDGIVVQLPLPPELDRNRHGILRIVPEDRDVDCLSERWLGRLQTGRITLKLLHGEATLLPPVVGAIAYFIEKEHIALSGKRVTIVGWGDLVGKPAAAWFLRQRATVTVATTQSHDLAAVTGSADVIVSGAGRTRLITGSMVKKGAIVFDVGTSSEGGTLVGDVDRESVEGKAALLSPVPGGIGPLTVAMLLRNLIVVTEGRSGRKTSRRVPSDRAMP</sequence>
<dbReference type="AlphaFoldDB" id="A0A1G2PL56"/>
<keyword evidence="5 9" id="KW-0521">NADP</keyword>
<dbReference type="PANTHER" id="PTHR48099:SF5">
    <property type="entry name" value="C-1-TETRAHYDROFOLATE SYNTHASE, CYTOPLASMIC"/>
    <property type="match status" value="1"/>
</dbReference>
<feature type="domain" description="Tetrahydrofolate dehydrogenase/cyclohydrolase NAD(P)-binding" evidence="12">
    <location>
        <begin position="179"/>
        <end position="312"/>
    </location>
</feature>
<evidence type="ECO:0000259" key="12">
    <source>
        <dbReference type="Pfam" id="PF02882"/>
    </source>
</evidence>
<dbReference type="GO" id="GO:0035999">
    <property type="term" value="P:tetrahydrofolate interconversion"/>
    <property type="evidence" value="ECO:0007669"/>
    <property type="project" value="UniProtKB-UniRule"/>
</dbReference>
<dbReference type="GO" id="GO:0005829">
    <property type="term" value="C:cytosol"/>
    <property type="evidence" value="ECO:0007669"/>
    <property type="project" value="TreeGrafter"/>
</dbReference>
<protein>
    <recommendedName>
        <fullName evidence="9">Bifunctional protein FolD</fullName>
    </recommendedName>
    <domain>
        <recommendedName>
            <fullName evidence="9">Methylenetetrahydrofolate dehydrogenase</fullName>
            <ecNumber evidence="9">1.5.1.5</ecNumber>
        </recommendedName>
    </domain>
    <domain>
        <recommendedName>
            <fullName evidence="9">Methenyltetrahydrofolate cyclohydrolase</fullName>
            <ecNumber evidence="9">3.5.4.9</ecNumber>
        </recommendedName>
    </domain>
</protein>
<gene>
    <name evidence="9" type="primary">folD</name>
    <name evidence="13" type="ORF">A2682_02925</name>
</gene>
<dbReference type="CDD" id="cd01080">
    <property type="entry name" value="NAD_bind_m-THF_DH_Cyclohyd"/>
    <property type="match status" value="1"/>
</dbReference>
<dbReference type="STRING" id="1802363.A2682_02925"/>
<dbReference type="GO" id="GO:0000105">
    <property type="term" value="P:L-histidine biosynthetic process"/>
    <property type="evidence" value="ECO:0007669"/>
    <property type="project" value="UniProtKB-KW"/>
</dbReference>
<reference evidence="13 14" key="1">
    <citation type="journal article" date="2016" name="Nat. Commun.">
        <title>Thousands of microbial genomes shed light on interconnected biogeochemical processes in an aquifer system.</title>
        <authorList>
            <person name="Anantharaman K."/>
            <person name="Brown C.T."/>
            <person name="Hug L.A."/>
            <person name="Sharon I."/>
            <person name="Castelle C.J."/>
            <person name="Probst A.J."/>
            <person name="Thomas B.C."/>
            <person name="Singh A."/>
            <person name="Wilkins M.J."/>
            <person name="Karaoz U."/>
            <person name="Brodie E.L."/>
            <person name="Williams K.H."/>
            <person name="Hubbard S.S."/>
            <person name="Banfield J.F."/>
        </authorList>
    </citation>
    <scope>NUCLEOTIDE SEQUENCE [LARGE SCALE GENOMIC DNA]</scope>
    <source>
        <strain evidence="14">RIFCSPHIGHO2_01_FULL_58_15</strain>
    </source>
</reference>
<evidence type="ECO:0000256" key="3">
    <source>
        <dbReference type="ARBA" id="ARBA00022755"/>
    </source>
</evidence>
<evidence type="ECO:0000256" key="1">
    <source>
        <dbReference type="ARBA" id="ARBA00004777"/>
    </source>
</evidence>
<comment type="subunit">
    <text evidence="9">Homodimer.</text>
</comment>
<dbReference type="Proteomes" id="UP000178690">
    <property type="component" value="Unassembled WGS sequence"/>
</dbReference>
<comment type="caution">
    <text evidence="13">The sequence shown here is derived from an EMBL/GenBank/DDBJ whole genome shotgun (WGS) entry which is preliminary data.</text>
</comment>
<dbReference type="PANTHER" id="PTHR48099">
    <property type="entry name" value="C-1-TETRAHYDROFOLATE SYNTHASE, CYTOPLASMIC-RELATED"/>
    <property type="match status" value="1"/>
</dbReference>
<dbReference type="Pfam" id="PF02882">
    <property type="entry name" value="THF_DHG_CYH_C"/>
    <property type="match status" value="1"/>
</dbReference>
<dbReference type="GO" id="GO:0009086">
    <property type="term" value="P:methionine biosynthetic process"/>
    <property type="evidence" value="ECO:0007669"/>
    <property type="project" value="UniProtKB-KW"/>
</dbReference>
<comment type="catalytic activity">
    <reaction evidence="9">
        <text>(6R)-5,10-methenyltetrahydrofolate + H2O = (6R)-10-formyltetrahydrofolate + H(+)</text>
        <dbReference type="Rhea" id="RHEA:23700"/>
        <dbReference type="ChEBI" id="CHEBI:15377"/>
        <dbReference type="ChEBI" id="CHEBI:15378"/>
        <dbReference type="ChEBI" id="CHEBI:57455"/>
        <dbReference type="ChEBI" id="CHEBI:195366"/>
        <dbReference type="EC" id="3.5.4.9"/>
    </reaction>
</comment>
<dbReference type="EC" id="3.5.4.9" evidence="9"/>
<evidence type="ECO:0000256" key="4">
    <source>
        <dbReference type="ARBA" id="ARBA00022801"/>
    </source>
</evidence>
<keyword evidence="9" id="KW-0368">Histidine biosynthesis</keyword>
<dbReference type="EC" id="1.5.1.5" evidence="9"/>
<keyword evidence="3 9" id="KW-0658">Purine biosynthesis</keyword>
<feature type="compositionally biased region" description="Basic residues" evidence="10">
    <location>
        <begin position="12"/>
        <end position="23"/>
    </location>
</feature>
<dbReference type="Gene3D" id="3.40.50.720">
    <property type="entry name" value="NAD(P)-binding Rossmann-like Domain"/>
    <property type="match status" value="1"/>
</dbReference>
<evidence type="ECO:0000313" key="14">
    <source>
        <dbReference type="Proteomes" id="UP000178690"/>
    </source>
</evidence>
<evidence type="ECO:0000256" key="6">
    <source>
        <dbReference type="ARBA" id="ARBA00023002"/>
    </source>
</evidence>
<evidence type="ECO:0000259" key="11">
    <source>
        <dbReference type="Pfam" id="PF00763"/>
    </source>
</evidence>
<keyword evidence="7 9" id="KW-0486">Methionine biosynthesis</keyword>
<evidence type="ECO:0000313" key="13">
    <source>
        <dbReference type="EMBL" id="OHA48362.1"/>
    </source>
</evidence>
<dbReference type="InterPro" id="IPR020630">
    <property type="entry name" value="THF_DH/CycHdrlase_cat_dom"/>
</dbReference>
<dbReference type="InterPro" id="IPR020631">
    <property type="entry name" value="THF_DH/CycHdrlase_NAD-bd_dom"/>
</dbReference>
<feature type="binding site" evidence="9">
    <location>
        <begin position="200"/>
        <end position="202"/>
    </location>
    <ligand>
        <name>NADP(+)</name>
        <dbReference type="ChEBI" id="CHEBI:58349"/>
    </ligand>
</feature>
<keyword evidence="4 9" id="KW-0378">Hydrolase</keyword>
<evidence type="ECO:0000256" key="5">
    <source>
        <dbReference type="ARBA" id="ARBA00022857"/>
    </source>
</evidence>
<evidence type="ECO:0000256" key="10">
    <source>
        <dbReference type="SAM" id="MobiDB-lite"/>
    </source>
</evidence>
<dbReference type="InterPro" id="IPR000672">
    <property type="entry name" value="THF_DH/CycHdrlase"/>
</dbReference>
<feature type="binding site" evidence="9">
    <location>
        <position position="266"/>
    </location>
    <ligand>
        <name>NADP(+)</name>
        <dbReference type="ChEBI" id="CHEBI:58349"/>
    </ligand>
</feature>
<comment type="caution">
    <text evidence="9">Lacks conserved residue(s) required for the propagation of feature annotation.</text>
</comment>
<dbReference type="PRINTS" id="PR00085">
    <property type="entry name" value="THFDHDRGNASE"/>
</dbReference>
<dbReference type="SUPFAM" id="SSF53223">
    <property type="entry name" value="Aminoacid dehydrogenase-like, N-terminal domain"/>
    <property type="match status" value="1"/>
</dbReference>
<evidence type="ECO:0000256" key="9">
    <source>
        <dbReference type="HAMAP-Rule" id="MF_01576"/>
    </source>
</evidence>
<dbReference type="InterPro" id="IPR046346">
    <property type="entry name" value="Aminoacid_DH-like_N_sf"/>
</dbReference>
<comment type="similarity">
    <text evidence="9">Belongs to the tetrahydrofolate dehydrogenase/cyclohydrolase family.</text>
</comment>
<feature type="domain" description="Tetrahydrofolate dehydrogenase/cyclohydrolase catalytic" evidence="11">
    <location>
        <begin position="32"/>
        <end position="146"/>
    </location>
</feature>
<evidence type="ECO:0000256" key="2">
    <source>
        <dbReference type="ARBA" id="ARBA00022563"/>
    </source>
</evidence>